<feature type="transmembrane region" description="Helical" evidence="1">
    <location>
        <begin position="169"/>
        <end position="190"/>
    </location>
</feature>
<dbReference type="Proteomes" id="UP000076532">
    <property type="component" value="Unassembled WGS sequence"/>
</dbReference>
<dbReference type="STRING" id="436010.A0A166BV59"/>
<feature type="transmembrane region" description="Helical" evidence="1">
    <location>
        <begin position="98"/>
        <end position="118"/>
    </location>
</feature>
<sequence>MELALVLRDSDEIQTHAIEQLLQTRIATYIAFGVLTAATWDWILALAEECQIVKRRGGGRNLATLAYFLARASSVILCVLTLIFYIGVPPGKNSCSAIFNGISAMVVLGNAAKAYIFFLRVRAVYFNSKLVTAFVGVGSFVMVCARMTIGLWVQSSPLGQTGYCTVTSIGSLPIISLWLNVVYDTCIFILTSVRLTSYSATTTAPGRLYHIRGYGLPHTMRTLLQDGQLYYFITIVSVLSAAVVALLPVGIIYKAAFTVPAVVTETIMTCKVFRAMLIRSLSINQNVSVAPTESHLNDTEMGLVTSVDLQNRLTCIERDEV</sequence>
<proteinExistence type="predicted"/>
<feature type="transmembrane region" description="Helical" evidence="1">
    <location>
        <begin position="26"/>
        <end position="47"/>
    </location>
</feature>
<name>A0A166BV59_9AGAM</name>
<keyword evidence="1" id="KW-1133">Transmembrane helix</keyword>
<feature type="domain" description="DUF6533" evidence="2">
    <location>
        <begin position="29"/>
        <end position="72"/>
    </location>
</feature>
<feature type="transmembrane region" description="Helical" evidence="1">
    <location>
        <begin position="229"/>
        <end position="253"/>
    </location>
</feature>
<organism evidence="3 4">
    <name type="scientific">Athelia psychrophila</name>
    <dbReference type="NCBI Taxonomy" id="1759441"/>
    <lineage>
        <taxon>Eukaryota</taxon>
        <taxon>Fungi</taxon>
        <taxon>Dikarya</taxon>
        <taxon>Basidiomycota</taxon>
        <taxon>Agaricomycotina</taxon>
        <taxon>Agaricomycetes</taxon>
        <taxon>Agaricomycetidae</taxon>
        <taxon>Atheliales</taxon>
        <taxon>Atheliaceae</taxon>
        <taxon>Athelia</taxon>
    </lineage>
</organism>
<dbReference type="EMBL" id="KV417639">
    <property type="protein sequence ID" value="KZP13007.1"/>
    <property type="molecule type" value="Genomic_DNA"/>
</dbReference>
<feature type="transmembrane region" description="Helical" evidence="1">
    <location>
        <begin position="68"/>
        <end position="86"/>
    </location>
</feature>
<accession>A0A166BV59</accession>
<evidence type="ECO:0000256" key="1">
    <source>
        <dbReference type="SAM" id="Phobius"/>
    </source>
</evidence>
<keyword evidence="1" id="KW-0812">Transmembrane</keyword>
<dbReference type="Pfam" id="PF20151">
    <property type="entry name" value="DUF6533"/>
    <property type="match status" value="1"/>
</dbReference>
<dbReference type="InterPro" id="IPR045340">
    <property type="entry name" value="DUF6533"/>
</dbReference>
<evidence type="ECO:0000313" key="3">
    <source>
        <dbReference type="EMBL" id="KZP13007.1"/>
    </source>
</evidence>
<protein>
    <recommendedName>
        <fullName evidence="2">DUF6533 domain-containing protein</fullName>
    </recommendedName>
</protein>
<evidence type="ECO:0000313" key="4">
    <source>
        <dbReference type="Proteomes" id="UP000076532"/>
    </source>
</evidence>
<keyword evidence="4" id="KW-1185">Reference proteome</keyword>
<evidence type="ECO:0000259" key="2">
    <source>
        <dbReference type="Pfam" id="PF20151"/>
    </source>
</evidence>
<dbReference type="AlphaFoldDB" id="A0A166BV59"/>
<feature type="transmembrane region" description="Helical" evidence="1">
    <location>
        <begin position="130"/>
        <end position="149"/>
    </location>
</feature>
<reference evidence="3 4" key="1">
    <citation type="journal article" date="2016" name="Mol. Biol. Evol.">
        <title>Comparative Genomics of Early-Diverging Mushroom-Forming Fungi Provides Insights into the Origins of Lignocellulose Decay Capabilities.</title>
        <authorList>
            <person name="Nagy L.G."/>
            <person name="Riley R."/>
            <person name="Tritt A."/>
            <person name="Adam C."/>
            <person name="Daum C."/>
            <person name="Floudas D."/>
            <person name="Sun H."/>
            <person name="Yadav J.S."/>
            <person name="Pangilinan J."/>
            <person name="Larsson K.H."/>
            <person name="Matsuura K."/>
            <person name="Barry K."/>
            <person name="Labutti K."/>
            <person name="Kuo R."/>
            <person name="Ohm R.A."/>
            <person name="Bhattacharya S.S."/>
            <person name="Shirouzu T."/>
            <person name="Yoshinaga Y."/>
            <person name="Martin F.M."/>
            <person name="Grigoriev I.V."/>
            <person name="Hibbett D.S."/>
        </authorList>
    </citation>
    <scope>NUCLEOTIDE SEQUENCE [LARGE SCALE GENOMIC DNA]</scope>
    <source>
        <strain evidence="3 4">CBS 109695</strain>
    </source>
</reference>
<gene>
    <name evidence="3" type="ORF">FIBSPDRAFT_835663</name>
</gene>
<keyword evidence="1" id="KW-0472">Membrane</keyword>